<protein>
    <submittedName>
        <fullName evidence="2">6-phosphogluconate dehydrogenase</fullName>
    </submittedName>
</protein>
<name>A0A4D7K013_9BACT</name>
<gene>
    <name evidence="2" type="ORF">DCC35_16955</name>
</gene>
<feature type="transmembrane region" description="Helical" evidence="1">
    <location>
        <begin position="7"/>
        <end position="26"/>
    </location>
</feature>
<dbReference type="RefSeq" id="WP_137091896.1">
    <property type="nucleotide sequence ID" value="NZ_CP028923.1"/>
</dbReference>
<organism evidence="2 3">
    <name type="scientific">Mangrovivirga cuniculi</name>
    <dbReference type="NCBI Taxonomy" id="2715131"/>
    <lineage>
        <taxon>Bacteria</taxon>
        <taxon>Pseudomonadati</taxon>
        <taxon>Bacteroidota</taxon>
        <taxon>Cytophagia</taxon>
        <taxon>Cytophagales</taxon>
        <taxon>Mangrovivirgaceae</taxon>
        <taxon>Mangrovivirga</taxon>
    </lineage>
</organism>
<dbReference type="OrthoDB" id="9794557at2"/>
<keyword evidence="1" id="KW-0472">Membrane</keyword>
<proteinExistence type="predicted"/>
<keyword evidence="1" id="KW-1133">Transmembrane helix</keyword>
<sequence>MEKFKKILKWTIGIIIVGGLAIFLFFNYASYSSGYRVGTPIKLSKKGMVIKTWEGEMNIGGLTSSSEGVMPTTWEFSIHGSDKGVRENLNEAIDKGQRVKLHYKEKYVRFFWQGDTKYFVYEVEPVTK</sequence>
<evidence type="ECO:0000313" key="2">
    <source>
        <dbReference type="EMBL" id="QCK16305.1"/>
    </source>
</evidence>
<dbReference type="EMBL" id="CP028923">
    <property type="protein sequence ID" value="QCK16305.1"/>
    <property type="molecule type" value="Genomic_DNA"/>
</dbReference>
<dbReference type="KEGG" id="fpf:DCC35_16955"/>
<dbReference type="AlphaFoldDB" id="A0A4D7K013"/>
<evidence type="ECO:0000256" key="1">
    <source>
        <dbReference type="SAM" id="Phobius"/>
    </source>
</evidence>
<keyword evidence="3" id="KW-1185">Reference proteome</keyword>
<dbReference type="Proteomes" id="UP000298616">
    <property type="component" value="Chromosome"/>
</dbReference>
<reference evidence="2 3" key="1">
    <citation type="submission" date="2018-04" db="EMBL/GenBank/DDBJ databases">
        <title>Complete genome uncultured novel isolate.</title>
        <authorList>
            <person name="Merlino G."/>
        </authorList>
    </citation>
    <scope>NUCLEOTIDE SEQUENCE [LARGE SCALE GENOMIC DNA]</scope>
    <source>
        <strain evidence="3">R1DC9</strain>
    </source>
</reference>
<evidence type="ECO:0000313" key="3">
    <source>
        <dbReference type="Proteomes" id="UP000298616"/>
    </source>
</evidence>
<keyword evidence="1" id="KW-0812">Transmembrane</keyword>
<accession>A0A4D7K013</accession>